<keyword evidence="9" id="KW-0472">Membrane</keyword>
<gene>
    <name evidence="11" type="ORF">F5544_25350</name>
</gene>
<dbReference type="CDD" id="cd16917">
    <property type="entry name" value="HATPase_UhpB-NarQ-NarX-like"/>
    <property type="match status" value="1"/>
</dbReference>
<dbReference type="Gene3D" id="1.20.5.1930">
    <property type="match status" value="1"/>
</dbReference>
<evidence type="ECO:0000313" key="11">
    <source>
        <dbReference type="EMBL" id="QIS12924.1"/>
    </source>
</evidence>
<feature type="transmembrane region" description="Helical" evidence="9">
    <location>
        <begin position="37"/>
        <end position="54"/>
    </location>
</feature>
<evidence type="ECO:0000256" key="6">
    <source>
        <dbReference type="ARBA" id="ARBA00022777"/>
    </source>
</evidence>
<keyword evidence="8" id="KW-0902">Two-component regulatory system</keyword>
<feature type="transmembrane region" description="Helical" evidence="9">
    <location>
        <begin position="66"/>
        <end position="85"/>
    </location>
</feature>
<evidence type="ECO:0000256" key="2">
    <source>
        <dbReference type="ARBA" id="ARBA00012438"/>
    </source>
</evidence>
<evidence type="ECO:0000256" key="5">
    <source>
        <dbReference type="ARBA" id="ARBA00022741"/>
    </source>
</evidence>
<dbReference type="RefSeq" id="WP_167475535.1">
    <property type="nucleotide sequence ID" value="NZ_CP046172.1"/>
</dbReference>
<keyword evidence="9" id="KW-0812">Transmembrane</keyword>
<feature type="transmembrane region" description="Helical" evidence="9">
    <location>
        <begin position="12"/>
        <end position="31"/>
    </location>
</feature>
<dbReference type="AlphaFoldDB" id="A0A6G9YIB3"/>
<dbReference type="Proteomes" id="UP000503540">
    <property type="component" value="Chromosome"/>
</dbReference>
<dbReference type="InterPro" id="IPR050482">
    <property type="entry name" value="Sensor_HK_TwoCompSys"/>
</dbReference>
<evidence type="ECO:0000256" key="4">
    <source>
        <dbReference type="ARBA" id="ARBA00022679"/>
    </source>
</evidence>
<sequence>MSWNDSAIWARFGRAVLVVTVTAVAVHNGAINAQGGYLTPFTAAAVLCGIALLLRRPWWLPLTATLATAAFWGVPMLPPLLVALYDATSAGRLLAALIGAGLTLAANSLWRPDHSLWAIQQYGATLFLLVAVATGLLVNDRRRRVAALAAEVDHLRVERELREHAARSAERSAVAEEMHDVLAHRLSLIALHTGALLTRRDDLPEPVGERLALLRTTATEALADLRDVLGALHDDETPAKPPAPTLRAVADLVDEGRAAGQRIELHVDGEPERVPATHRLAVARLVQEAMTNVRKHAPEATAAVRITYGPPTTVVEVSNSASARPATTVPSGYGLIGLRARVAALGGELQAGPTDSAAWLLSARIPHPDIA</sequence>
<keyword evidence="4" id="KW-0808">Transferase</keyword>
<keyword evidence="3" id="KW-0597">Phosphoprotein</keyword>
<dbReference type="PANTHER" id="PTHR24421">
    <property type="entry name" value="NITRATE/NITRITE SENSOR PROTEIN NARX-RELATED"/>
    <property type="match status" value="1"/>
</dbReference>
<keyword evidence="5" id="KW-0547">Nucleotide-binding</keyword>
<dbReference type="Gene3D" id="3.30.565.10">
    <property type="entry name" value="Histidine kinase-like ATPase, C-terminal domain"/>
    <property type="match status" value="1"/>
</dbReference>
<dbReference type="GO" id="GO:0046983">
    <property type="term" value="F:protein dimerization activity"/>
    <property type="evidence" value="ECO:0007669"/>
    <property type="project" value="InterPro"/>
</dbReference>
<evidence type="ECO:0000256" key="3">
    <source>
        <dbReference type="ARBA" id="ARBA00022553"/>
    </source>
</evidence>
<keyword evidence="12" id="KW-1185">Reference proteome</keyword>
<keyword evidence="7" id="KW-0067">ATP-binding</keyword>
<evidence type="ECO:0000256" key="7">
    <source>
        <dbReference type="ARBA" id="ARBA00022840"/>
    </source>
</evidence>
<evidence type="ECO:0000259" key="10">
    <source>
        <dbReference type="Pfam" id="PF07730"/>
    </source>
</evidence>
<accession>A0A6G9YIB3</accession>
<evidence type="ECO:0000256" key="8">
    <source>
        <dbReference type="ARBA" id="ARBA00023012"/>
    </source>
</evidence>
<feature type="transmembrane region" description="Helical" evidence="9">
    <location>
        <begin position="122"/>
        <end position="138"/>
    </location>
</feature>
<dbReference type="GO" id="GO:0000155">
    <property type="term" value="F:phosphorelay sensor kinase activity"/>
    <property type="evidence" value="ECO:0007669"/>
    <property type="project" value="InterPro"/>
</dbReference>
<dbReference type="InterPro" id="IPR036890">
    <property type="entry name" value="HATPase_C_sf"/>
</dbReference>
<dbReference type="EMBL" id="CP046172">
    <property type="protein sequence ID" value="QIS12924.1"/>
    <property type="molecule type" value="Genomic_DNA"/>
</dbReference>
<protein>
    <recommendedName>
        <fullName evidence="2">histidine kinase</fullName>
        <ecNumber evidence="2">2.7.13.3</ecNumber>
    </recommendedName>
</protein>
<evidence type="ECO:0000256" key="9">
    <source>
        <dbReference type="SAM" id="Phobius"/>
    </source>
</evidence>
<dbReference type="EC" id="2.7.13.3" evidence="2"/>
<dbReference type="SUPFAM" id="SSF55874">
    <property type="entry name" value="ATPase domain of HSP90 chaperone/DNA topoisomerase II/histidine kinase"/>
    <property type="match status" value="1"/>
</dbReference>
<evidence type="ECO:0000313" key="12">
    <source>
        <dbReference type="Proteomes" id="UP000503540"/>
    </source>
</evidence>
<dbReference type="GO" id="GO:0005524">
    <property type="term" value="F:ATP binding"/>
    <property type="evidence" value="ECO:0007669"/>
    <property type="project" value="UniProtKB-KW"/>
</dbReference>
<organism evidence="11 12">
    <name type="scientific">Nocardia arthritidis</name>
    <dbReference type="NCBI Taxonomy" id="228602"/>
    <lineage>
        <taxon>Bacteria</taxon>
        <taxon>Bacillati</taxon>
        <taxon>Actinomycetota</taxon>
        <taxon>Actinomycetes</taxon>
        <taxon>Mycobacteriales</taxon>
        <taxon>Nocardiaceae</taxon>
        <taxon>Nocardia</taxon>
    </lineage>
</organism>
<evidence type="ECO:0000256" key="1">
    <source>
        <dbReference type="ARBA" id="ARBA00000085"/>
    </source>
</evidence>
<proteinExistence type="predicted"/>
<dbReference type="GO" id="GO:0016020">
    <property type="term" value="C:membrane"/>
    <property type="evidence" value="ECO:0007669"/>
    <property type="project" value="InterPro"/>
</dbReference>
<dbReference type="Pfam" id="PF07730">
    <property type="entry name" value="HisKA_3"/>
    <property type="match status" value="1"/>
</dbReference>
<feature type="domain" description="Signal transduction histidine kinase subgroup 3 dimerisation and phosphoacceptor" evidence="10">
    <location>
        <begin position="170"/>
        <end position="235"/>
    </location>
</feature>
<reference evidence="11 12" key="1">
    <citation type="journal article" date="2019" name="ACS Chem. Biol.">
        <title>Identification and Mobilization of a Cryptic Antibiotic Biosynthesis Gene Locus from a Human-Pathogenic Nocardia Isolate.</title>
        <authorList>
            <person name="Herisse M."/>
            <person name="Ishida K."/>
            <person name="Porter J.L."/>
            <person name="Howden B."/>
            <person name="Hertweck C."/>
            <person name="Stinear T.P."/>
            <person name="Pidot S.J."/>
        </authorList>
    </citation>
    <scope>NUCLEOTIDE SEQUENCE [LARGE SCALE GENOMIC DNA]</scope>
    <source>
        <strain evidence="11 12">AUSMDU00012717</strain>
    </source>
</reference>
<dbReference type="KEGG" id="nah:F5544_25350"/>
<dbReference type="PANTHER" id="PTHR24421:SF10">
    <property type="entry name" value="NITRATE_NITRITE SENSOR PROTEIN NARQ"/>
    <property type="match status" value="1"/>
</dbReference>
<keyword evidence="9" id="KW-1133">Transmembrane helix</keyword>
<dbReference type="InterPro" id="IPR011712">
    <property type="entry name" value="Sig_transdc_His_kin_sub3_dim/P"/>
</dbReference>
<comment type="catalytic activity">
    <reaction evidence="1">
        <text>ATP + protein L-histidine = ADP + protein N-phospho-L-histidine.</text>
        <dbReference type="EC" id="2.7.13.3"/>
    </reaction>
</comment>
<keyword evidence="6 11" id="KW-0418">Kinase</keyword>
<name>A0A6G9YIB3_9NOCA</name>